<feature type="transmembrane region" description="Helical" evidence="1">
    <location>
        <begin position="299"/>
        <end position="318"/>
    </location>
</feature>
<keyword evidence="3" id="KW-1185">Reference proteome</keyword>
<feature type="transmembrane region" description="Helical" evidence="1">
    <location>
        <begin position="263"/>
        <end position="287"/>
    </location>
</feature>
<feature type="transmembrane region" description="Helical" evidence="1">
    <location>
        <begin position="139"/>
        <end position="161"/>
    </location>
</feature>
<dbReference type="PANTHER" id="PTHR37814">
    <property type="entry name" value="CONSERVED MEMBRANE PROTEIN"/>
    <property type="match status" value="1"/>
</dbReference>
<evidence type="ECO:0000256" key="1">
    <source>
        <dbReference type="SAM" id="Phobius"/>
    </source>
</evidence>
<dbReference type="PANTHER" id="PTHR37814:SF1">
    <property type="entry name" value="MEMBRANE PROTEIN"/>
    <property type="match status" value="1"/>
</dbReference>
<dbReference type="RefSeq" id="WP_096455261.1">
    <property type="nucleotide sequence ID" value="NZ_AP017369.1"/>
</dbReference>
<feature type="transmembrane region" description="Helical" evidence="1">
    <location>
        <begin position="221"/>
        <end position="243"/>
    </location>
</feature>
<dbReference type="InterPro" id="IPR038728">
    <property type="entry name" value="YkvI-like"/>
</dbReference>
<feature type="transmembrane region" description="Helical" evidence="1">
    <location>
        <begin position="324"/>
        <end position="345"/>
    </location>
</feature>
<sequence>MTIQILRVAFAFVGIIVGAGFASGQEVMQYFVAFGVDGIWGVVVSAVIMSVMALIILQLGSYFNAGEHGEVFRRVSHPVFSKILDIGVVVTLFSTGFVMFAGAGSNLNQQWGLDLWIGSVIMVLLVLAAGMLDVDKVTTVIGAITPFIIIFITVASIYTLVEGNFSPVDQLDTAAKEVGTTLPHWVVAAVNYVGFNLMVAVSMAVVIGGSMFNPRVAGRGGLVGGLILGFLIIISALTLFAAVEKVGQDDMPMLTIINQLSPFAGQIMAVVIYGMIFNTALGMFYALGRRITAKNPKRFRPVYVLTVLIGFVLSFVGFKNLVGYVYPVLGYIGLLLIGVMMVAWVRGRVRIYREADRRMRIADLLQIGHDGALSEAERAVLHQEIQDSNLDEEQIKAAMKK</sequence>
<name>A0A160PPP6_9CORY</name>
<feature type="transmembrane region" description="Helical" evidence="1">
    <location>
        <begin position="185"/>
        <end position="209"/>
    </location>
</feature>
<feature type="transmembrane region" description="Helical" evidence="1">
    <location>
        <begin position="83"/>
        <end position="103"/>
    </location>
</feature>
<organism evidence="2 3">
    <name type="scientific">Corynebacterium suranareeae</name>
    <dbReference type="NCBI Taxonomy" id="2506452"/>
    <lineage>
        <taxon>Bacteria</taxon>
        <taxon>Bacillati</taxon>
        <taxon>Actinomycetota</taxon>
        <taxon>Actinomycetes</taxon>
        <taxon>Mycobacteriales</taxon>
        <taxon>Corynebacteriaceae</taxon>
        <taxon>Corynebacterium</taxon>
    </lineage>
</organism>
<keyword evidence="1" id="KW-1133">Transmembrane helix</keyword>
<proteinExistence type="predicted"/>
<evidence type="ECO:0000313" key="3">
    <source>
        <dbReference type="Proteomes" id="UP000218244"/>
    </source>
</evidence>
<feature type="transmembrane region" description="Helical" evidence="1">
    <location>
        <begin position="40"/>
        <end position="63"/>
    </location>
</feature>
<dbReference type="EMBL" id="AP017369">
    <property type="protein sequence ID" value="BAU95476.1"/>
    <property type="molecule type" value="Genomic_DNA"/>
</dbReference>
<keyword evidence="1" id="KW-0812">Transmembrane</keyword>
<dbReference type="KEGG" id="csur:N24_1214"/>
<gene>
    <name evidence="2" type="primary">ykvI</name>
    <name evidence="2" type="ORF">N24_1214</name>
</gene>
<dbReference type="Proteomes" id="UP000218244">
    <property type="component" value="Chromosome"/>
</dbReference>
<keyword evidence="1" id="KW-0472">Membrane</keyword>
<accession>A0A160PPP6</accession>
<reference evidence="2 3" key="1">
    <citation type="submission" date="2016-02" db="EMBL/GenBank/DDBJ databases">
        <title>Corynebacterium glutamicum N24 whole genome sequencing project.</title>
        <authorList>
            <person name="Matsutani M."/>
            <person name="Nangtapong N."/>
            <person name="Yakushi T."/>
            <person name="Matsushita K."/>
        </authorList>
    </citation>
    <scope>NUCLEOTIDE SEQUENCE [LARGE SCALE GENOMIC DNA]</scope>
    <source>
        <strain evidence="2 3">N24</strain>
    </source>
</reference>
<protein>
    <submittedName>
        <fullName evidence="2">Membrane protein</fullName>
    </submittedName>
</protein>
<dbReference type="AlphaFoldDB" id="A0A160PPP6"/>
<evidence type="ECO:0000313" key="2">
    <source>
        <dbReference type="EMBL" id="BAU95476.1"/>
    </source>
</evidence>
<feature type="transmembrane region" description="Helical" evidence="1">
    <location>
        <begin position="115"/>
        <end position="132"/>
    </location>
</feature>